<keyword evidence="11" id="KW-0175">Coiled coil</keyword>
<dbReference type="STRING" id="48256.CLHUN_22670"/>
<dbReference type="InterPro" id="IPR010978">
    <property type="entry name" value="tRNA-bd_arm"/>
</dbReference>
<keyword evidence="3 13" id="KW-0436">Ligase</keyword>
<dbReference type="GO" id="GO:0004828">
    <property type="term" value="F:serine-tRNA ligase activity"/>
    <property type="evidence" value="ECO:0007669"/>
    <property type="project" value="UniProtKB-UniRule"/>
</dbReference>
<dbReference type="OrthoDB" id="9804647at2"/>
<dbReference type="GO" id="GO:0005524">
    <property type="term" value="F:ATP binding"/>
    <property type="evidence" value="ECO:0007669"/>
    <property type="project" value="UniProtKB-KW"/>
</dbReference>
<reference evidence="13 14" key="1">
    <citation type="submission" date="2017-03" db="EMBL/GenBank/DDBJ databases">
        <title>Genome sequence of Clostridium hungatei DSM 14427.</title>
        <authorList>
            <person name="Poehlein A."/>
            <person name="Daniel R."/>
        </authorList>
    </citation>
    <scope>NUCLEOTIDE SEQUENCE [LARGE SCALE GENOMIC DNA]</scope>
    <source>
        <strain evidence="13 14">DSM 14427</strain>
    </source>
</reference>
<evidence type="ECO:0000256" key="11">
    <source>
        <dbReference type="SAM" id="Coils"/>
    </source>
</evidence>
<keyword evidence="2" id="KW-0963">Cytoplasm</keyword>
<gene>
    <name evidence="13" type="primary">serS</name>
    <name evidence="13" type="ORF">CLHUN_22670</name>
</gene>
<dbReference type="InterPro" id="IPR006195">
    <property type="entry name" value="aa-tRNA-synth_II"/>
</dbReference>
<evidence type="ECO:0000256" key="6">
    <source>
        <dbReference type="ARBA" id="ARBA00022917"/>
    </source>
</evidence>
<dbReference type="PRINTS" id="PR00981">
    <property type="entry name" value="TRNASYNTHSER"/>
</dbReference>
<keyword evidence="4" id="KW-0547">Nucleotide-binding</keyword>
<accession>A0A1V4SKM1</accession>
<evidence type="ECO:0000313" key="14">
    <source>
        <dbReference type="Proteomes" id="UP000191554"/>
    </source>
</evidence>
<feature type="binding site" evidence="9">
    <location>
        <position position="265"/>
    </location>
    <ligand>
        <name>L-serine</name>
        <dbReference type="ChEBI" id="CHEBI:33384"/>
    </ligand>
</feature>
<dbReference type="InterPro" id="IPR002314">
    <property type="entry name" value="aa-tRNA-synt_IIb"/>
</dbReference>
<dbReference type="Proteomes" id="UP000191554">
    <property type="component" value="Unassembled WGS sequence"/>
</dbReference>
<dbReference type="InterPro" id="IPR002317">
    <property type="entry name" value="Ser-tRNA-ligase_type_1"/>
</dbReference>
<sequence>MLDLKFVRENPEIVKQNIKNKFQDKKLGLVDEVIDLDSELRGAKQEAEALRADRNKISKQIGGLMAQGKKEEAEELKKKVNDEAARLAELEVKEAELQSKVKTIMMTIPNIIDPSVPIGKDDSENVEVERFGEPALKDFDVPYHTEIMEKLSGIDLDSARKVAGNGFYYLMGNIARLHSAVISYARDFMIDRGFTYCIPPFMIRSEVVTGVMSFAEMDAMMYKIEGEDLYLIGTSEHSMIGKFIDTIIPESTLPQTLTSYSPCFRKEKGAHGLEERGVYRIHQFEKQEMIVVCKPEDSMEWYQKLWKNTVDLFRSLDIPVRTLECCSGDLADLKVKSVDIEAWSPRQKKYFEVGSCSNLGDAQARRLKIRVDGENGKYFAHTLNNTVVAPPRMLIAFLENNLNADGSVNIPAALQSYMGGMTVIK</sequence>
<evidence type="ECO:0000256" key="5">
    <source>
        <dbReference type="ARBA" id="ARBA00022840"/>
    </source>
</evidence>
<feature type="coiled-coil region" evidence="11">
    <location>
        <begin position="33"/>
        <end position="100"/>
    </location>
</feature>
<organism evidence="13 14">
    <name type="scientific">Ruminiclostridium hungatei</name>
    <name type="common">Clostridium hungatei</name>
    <dbReference type="NCBI Taxonomy" id="48256"/>
    <lineage>
        <taxon>Bacteria</taxon>
        <taxon>Bacillati</taxon>
        <taxon>Bacillota</taxon>
        <taxon>Clostridia</taxon>
        <taxon>Eubacteriales</taxon>
        <taxon>Oscillospiraceae</taxon>
        <taxon>Ruminiclostridium</taxon>
    </lineage>
</organism>
<dbReference type="Gene3D" id="1.10.287.40">
    <property type="entry name" value="Serine-tRNA synthetase, tRNA binding domain"/>
    <property type="match status" value="1"/>
</dbReference>
<feature type="domain" description="Aminoacyl-transfer RNA synthetases class-II family profile" evidence="12">
    <location>
        <begin position="140"/>
        <end position="411"/>
    </location>
</feature>
<evidence type="ECO:0000256" key="4">
    <source>
        <dbReference type="ARBA" id="ARBA00022741"/>
    </source>
</evidence>
<dbReference type="InterPro" id="IPR015866">
    <property type="entry name" value="Ser-tRNA-synth_1_N"/>
</dbReference>
<evidence type="ECO:0000259" key="12">
    <source>
        <dbReference type="PROSITE" id="PS50862"/>
    </source>
</evidence>
<protein>
    <recommendedName>
        <fullName evidence="1 8">Serine--tRNA ligase</fullName>
        <ecNumber evidence="1 8">6.1.1.11</ecNumber>
    </recommendedName>
</protein>
<comment type="caution">
    <text evidence="13">The sequence shown here is derived from an EMBL/GenBank/DDBJ whole genome shotgun (WGS) entry which is preliminary data.</text>
</comment>
<dbReference type="EMBL" id="MZGX01000014">
    <property type="protein sequence ID" value="OPX43787.1"/>
    <property type="molecule type" value="Genomic_DNA"/>
</dbReference>
<keyword evidence="7" id="KW-0030">Aminoacyl-tRNA synthetase</keyword>
<evidence type="ECO:0000256" key="3">
    <source>
        <dbReference type="ARBA" id="ARBA00022598"/>
    </source>
</evidence>
<dbReference type="InterPro" id="IPR045864">
    <property type="entry name" value="aa-tRNA-synth_II/BPL/LPL"/>
</dbReference>
<dbReference type="AlphaFoldDB" id="A0A1V4SKM1"/>
<dbReference type="NCBIfam" id="TIGR00414">
    <property type="entry name" value="serS"/>
    <property type="match status" value="1"/>
</dbReference>
<evidence type="ECO:0000256" key="2">
    <source>
        <dbReference type="ARBA" id="ARBA00022490"/>
    </source>
</evidence>
<dbReference type="GO" id="GO:0006434">
    <property type="term" value="P:seryl-tRNA aminoacylation"/>
    <property type="evidence" value="ECO:0007669"/>
    <property type="project" value="UniProtKB-UniRule"/>
</dbReference>
<dbReference type="GO" id="GO:0140096">
    <property type="term" value="F:catalytic activity, acting on a protein"/>
    <property type="evidence" value="ECO:0007669"/>
    <property type="project" value="UniProtKB-ARBA"/>
</dbReference>
<evidence type="ECO:0000256" key="7">
    <source>
        <dbReference type="ARBA" id="ARBA00023146"/>
    </source>
</evidence>
<dbReference type="Pfam" id="PF00587">
    <property type="entry name" value="tRNA-synt_2b"/>
    <property type="match status" value="1"/>
</dbReference>
<feature type="binding site" evidence="10">
    <location>
        <begin position="352"/>
        <end position="355"/>
    </location>
    <ligand>
        <name>ATP</name>
        <dbReference type="ChEBI" id="CHEBI:30616"/>
    </ligand>
</feature>
<dbReference type="RefSeq" id="WP_080064705.1">
    <property type="nucleotide sequence ID" value="NZ_MZGX01000014.1"/>
</dbReference>
<dbReference type="InterPro" id="IPR042103">
    <property type="entry name" value="SerRS_1_N_sf"/>
</dbReference>
<evidence type="ECO:0000256" key="9">
    <source>
        <dbReference type="PIRSR" id="PIRSR001529-1"/>
    </source>
</evidence>
<dbReference type="PANTHER" id="PTHR11778">
    <property type="entry name" value="SERYL-TRNA SYNTHETASE"/>
    <property type="match status" value="1"/>
</dbReference>
<evidence type="ECO:0000256" key="10">
    <source>
        <dbReference type="PIRSR" id="PIRSR001529-2"/>
    </source>
</evidence>
<feature type="site" description="Important for serine binding" evidence="9">
    <location>
        <position position="386"/>
    </location>
</feature>
<dbReference type="PROSITE" id="PS50862">
    <property type="entry name" value="AA_TRNA_LIGASE_II"/>
    <property type="match status" value="1"/>
</dbReference>
<dbReference type="PIRSF" id="PIRSF001529">
    <property type="entry name" value="Ser-tRNA-synth_IIa"/>
    <property type="match status" value="1"/>
</dbReference>
<evidence type="ECO:0000256" key="8">
    <source>
        <dbReference type="NCBIfam" id="TIGR00414"/>
    </source>
</evidence>
<name>A0A1V4SKM1_RUMHU</name>
<evidence type="ECO:0000256" key="1">
    <source>
        <dbReference type="ARBA" id="ARBA00012840"/>
    </source>
</evidence>
<dbReference type="Gene3D" id="3.30.930.10">
    <property type="entry name" value="Bira Bifunctional Protein, Domain 2"/>
    <property type="match status" value="1"/>
</dbReference>
<dbReference type="Pfam" id="PF02403">
    <property type="entry name" value="Seryl_tRNA_N"/>
    <property type="match status" value="1"/>
</dbReference>
<dbReference type="GO" id="GO:0016740">
    <property type="term" value="F:transferase activity"/>
    <property type="evidence" value="ECO:0007669"/>
    <property type="project" value="UniProtKB-ARBA"/>
</dbReference>
<feature type="binding site" evidence="9">
    <location>
        <position position="234"/>
    </location>
    <ligand>
        <name>L-serine</name>
        <dbReference type="ChEBI" id="CHEBI:33384"/>
    </ligand>
</feature>
<keyword evidence="5 10" id="KW-0067">ATP-binding</keyword>
<feature type="binding site" evidence="10">
    <location>
        <begin position="265"/>
        <end position="267"/>
    </location>
    <ligand>
        <name>ATP</name>
        <dbReference type="ChEBI" id="CHEBI:30616"/>
    </ligand>
</feature>
<dbReference type="SUPFAM" id="SSF46589">
    <property type="entry name" value="tRNA-binding arm"/>
    <property type="match status" value="1"/>
</dbReference>
<dbReference type="EC" id="6.1.1.11" evidence="1 8"/>
<feature type="binding site" evidence="9">
    <location>
        <position position="288"/>
    </location>
    <ligand>
        <name>L-serine</name>
        <dbReference type="ChEBI" id="CHEBI:33384"/>
    </ligand>
</feature>
<dbReference type="GO" id="GO:0005737">
    <property type="term" value="C:cytoplasm"/>
    <property type="evidence" value="ECO:0007669"/>
    <property type="project" value="UniProtKB-UniRule"/>
</dbReference>
<feature type="binding site" evidence="9">
    <location>
        <position position="384"/>
    </location>
    <ligand>
        <name>L-serine</name>
        <dbReference type="ChEBI" id="CHEBI:33384"/>
    </ligand>
</feature>
<evidence type="ECO:0000313" key="13">
    <source>
        <dbReference type="EMBL" id="OPX43787.1"/>
    </source>
</evidence>
<keyword evidence="14" id="KW-1185">Reference proteome</keyword>
<keyword evidence="6" id="KW-0648">Protein biosynthesis</keyword>
<dbReference type="SUPFAM" id="SSF55681">
    <property type="entry name" value="Class II aaRS and biotin synthetases"/>
    <property type="match status" value="1"/>
</dbReference>
<proteinExistence type="predicted"/>